<sequence length="686" mass="77069">MNKFTELRATIKTANTSQQHSPNWRTLPCDDDIDQDSKKKISLFSHITKSPTDKEVSFHANWSEEAYQAALDQYDLFMSCSDSFIQPFVQDALHTLDQAYRLYGAYSVIGSFNGGKDAVVILELIRAAHANHFRNLRQTQVDTKSVDIQPTRPRVIYFNNSLEFPEVYNFVQDTVENYDLDMIAFKEGVGFVGGLKMLVEENYLTPIDEDMQPCSVPMPHPMAFVLGTREADPNAGKQGAFAPSSSYMPPFMRVNPIIKWTYGHIWHFLRLYQLPYCSLYDDGYTSLGTVKDTLPCPALKKVHVEGDLPEYWPAYMLKDWQQERAGRIKKKKSDKSKSEDQKTSNREKSKQRDMDAISKCSTIASLPRYVTSPDTKQTCEDNNKAPTDAVDEIRNDDNSDVSSIDTMSNARQRTVGILIVGDEILNGMTPDTNTHAAAVALKEHNVPLSKVVVVSDNQDSIVSEIHNLQKEVDVIITSGGVGPTHDDVTIKSVAAALDCSMEINDEMATLLKTKMNDNEEDELTEAQVKMATLPSLSKLKYLSEVEGDWPVLQCSNIFILPGVPQFFQKKVEHVAKYLSTELERSVAFKVVLSIDEDAIVPILNSVVERNPLVSFGSYPFVDHPEYKTVVTLEGKRNLSELDDSMHDRGNIDMDIHVKVALSDLVHALPDESVLRVENSSNELTFI</sequence>
<keyword evidence="16" id="KW-1185">Reference proteome</keyword>
<evidence type="ECO:0000256" key="5">
    <source>
        <dbReference type="ARBA" id="ARBA00022679"/>
    </source>
</evidence>
<dbReference type="Pfam" id="PF00994">
    <property type="entry name" value="MoCF_biosynth"/>
    <property type="match status" value="1"/>
</dbReference>
<evidence type="ECO:0000259" key="14">
    <source>
        <dbReference type="SMART" id="SM00852"/>
    </source>
</evidence>
<comment type="caution">
    <text evidence="15">The sequence shown here is derived from an EMBL/GenBank/DDBJ whole genome shotgun (WGS) entry which is preliminary data.</text>
</comment>
<evidence type="ECO:0000256" key="7">
    <source>
        <dbReference type="ARBA" id="ARBA00022741"/>
    </source>
</evidence>
<evidence type="ECO:0000256" key="1">
    <source>
        <dbReference type="ARBA" id="ARBA00004726"/>
    </source>
</evidence>
<evidence type="ECO:0000313" key="15">
    <source>
        <dbReference type="EMBL" id="GFH52134.1"/>
    </source>
</evidence>
<dbReference type="CDD" id="cd23948">
    <property type="entry name" value="FAD_synthase"/>
    <property type="match status" value="1"/>
</dbReference>
<keyword evidence="5" id="KW-0808">Transferase</keyword>
<accession>A0AAD3CUJ7</accession>
<dbReference type="InterPro" id="IPR056596">
    <property type="entry name" value="FLAD1_M"/>
</dbReference>
<evidence type="ECO:0000256" key="4">
    <source>
        <dbReference type="ARBA" id="ARBA00022643"/>
    </source>
</evidence>
<dbReference type="Gene3D" id="3.40.50.620">
    <property type="entry name" value="HUPs"/>
    <property type="match status" value="1"/>
</dbReference>
<evidence type="ECO:0000256" key="8">
    <source>
        <dbReference type="ARBA" id="ARBA00022827"/>
    </source>
</evidence>
<evidence type="ECO:0000256" key="9">
    <source>
        <dbReference type="ARBA" id="ARBA00022840"/>
    </source>
</evidence>
<dbReference type="InterPro" id="IPR002500">
    <property type="entry name" value="PAPS_reduct_dom"/>
</dbReference>
<dbReference type="Pfam" id="PF24102">
    <property type="entry name" value="FLAD1_M"/>
    <property type="match status" value="1"/>
</dbReference>
<feature type="compositionally biased region" description="Basic and acidic residues" evidence="13">
    <location>
        <begin position="335"/>
        <end position="355"/>
    </location>
</feature>
<keyword evidence="4" id="KW-0288">FMN</keyword>
<dbReference type="InterPro" id="IPR014729">
    <property type="entry name" value="Rossmann-like_a/b/a_fold"/>
</dbReference>
<proteinExistence type="predicted"/>
<dbReference type="SUPFAM" id="SSF53218">
    <property type="entry name" value="Molybdenum cofactor biosynthesis proteins"/>
    <property type="match status" value="1"/>
</dbReference>
<dbReference type="PANTHER" id="PTHR23293:SF9">
    <property type="entry name" value="FAD SYNTHASE"/>
    <property type="match status" value="1"/>
</dbReference>
<keyword evidence="6" id="KW-0548">Nucleotidyltransferase</keyword>
<dbReference type="EC" id="2.7.7.2" evidence="2"/>
<name>A0AAD3CUJ7_9STRA</name>
<gene>
    <name evidence="15" type="ORF">CTEN210_08610</name>
</gene>
<keyword evidence="3" id="KW-0285">Flavoprotein</keyword>
<dbReference type="Proteomes" id="UP001054902">
    <property type="component" value="Unassembled WGS sequence"/>
</dbReference>
<feature type="region of interest" description="Disordered" evidence="13">
    <location>
        <begin position="372"/>
        <end position="404"/>
    </location>
</feature>
<dbReference type="Pfam" id="PF01507">
    <property type="entry name" value="PAPS_reduct"/>
    <property type="match status" value="1"/>
</dbReference>
<feature type="domain" description="MoaB/Mog" evidence="14">
    <location>
        <begin position="416"/>
        <end position="581"/>
    </location>
</feature>
<evidence type="ECO:0000256" key="11">
    <source>
        <dbReference type="ARBA" id="ARBA00031871"/>
    </source>
</evidence>
<keyword evidence="9" id="KW-0067">ATP-binding</keyword>
<comment type="pathway">
    <text evidence="1">Cofactor biosynthesis; FAD biosynthesis; FAD from FMN: step 1/1.</text>
</comment>
<evidence type="ECO:0000256" key="12">
    <source>
        <dbReference type="ARBA" id="ARBA00049494"/>
    </source>
</evidence>
<dbReference type="AlphaFoldDB" id="A0AAD3CUJ7"/>
<evidence type="ECO:0000256" key="10">
    <source>
        <dbReference type="ARBA" id="ARBA00031145"/>
    </source>
</evidence>
<keyword evidence="8" id="KW-0274">FAD</keyword>
<dbReference type="GO" id="GO:0003919">
    <property type="term" value="F:FMN adenylyltransferase activity"/>
    <property type="evidence" value="ECO:0007669"/>
    <property type="project" value="UniProtKB-EC"/>
</dbReference>
<keyword evidence="7" id="KW-0547">Nucleotide-binding</keyword>
<dbReference type="EMBL" id="BLLK01000045">
    <property type="protein sequence ID" value="GFH52134.1"/>
    <property type="molecule type" value="Genomic_DNA"/>
</dbReference>
<dbReference type="GO" id="GO:0005524">
    <property type="term" value="F:ATP binding"/>
    <property type="evidence" value="ECO:0007669"/>
    <property type="project" value="UniProtKB-KW"/>
</dbReference>
<dbReference type="GO" id="GO:0006747">
    <property type="term" value="P:FAD biosynthetic process"/>
    <property type="evidence" value="ECO:0007669"/>
    <property type="project" value="TreeGrafter"/>
</dbReference>
<dbReference type="PANTHER" id="PTHR23293">
    <property type="entry name" value="FAD SYNTHETASE-RELATED FMN ADENYLYLTRANSFERASE"/>
    <property type="match status" value="1"/>
</dbReference>
<dbReference type="InterPro" id="IPR036425">
    <property type="entry name" value="MoaB/Mog-like_dom_sf"/>
</dbReference>
<reference evidence="15 16" key="1">
    <citation type="journal article" date="2021" name="Sci. Rep.">
        <title>The genome of the diatom Chaetoceros tenuissimus carries an ancient integrated fragment of an extant virus.</title>
        <authorList>
            <person name="Hongo Y."/>
            <person name="Kimura K."/>
            <person name="Takaki Y."/>
            <person name="Yoshida Y."/>
            <person name="Baba S."/>
            <person name="Kobayashi G."/>
            <person name="Nagasaki K."/>
            <person name="Hano T."/>
            <person name="Tomaru Y."/>
        </authorList>
    </citation>
    <scope>NUCLEOTIDE SEQUENCE [LARGE SCALE GENOMIC DNA]</scope>
    <source>
        <strain evidence="15 16">NIES-3715</strain>
    </source>
</reference>
<organism evidence="15 16">
    <name type="scientific">Chaetoceros tenuissimus</name>
    <dbReference type="NCBI Taxonomy" id="426638"/>
    <lineage>
        <taxon>Eukaryota</taxon>
        <taxon>Sar</taxon>
        <taxon>Stramenopiles</taxon>
        <taxon>Ochrophyta</taxon>
        <taxon>Bacillariophyta</taxon>
        <taxon>Coscinodiscophyceae</taxon>
        <taxon>Chaetocerotophycidae</taxon>
        <taxon>Chaetocerotales</taxon>
        <taxon>Chaetocerotaceae</taxon>
        <taxon>Chaetoceros</taxon>
    </lineage>
</organism>
<evidence type="ECO:0000256" key="13">
    <source>
        <dbReference type="SAM" id="MobiDB-lite"/>
    </source>
</evidence>
<feature type="region of interest" description="Disordered" evidence="13">
    <location>
        <begin position="326"/>
        <end position="355"/>
    </location>
</feature>
<protein>
    <recommendedName>
        <fullName evidence="2">FAD synthase</fullName>
        <ecNumber evidence="2">2.7.7.2</ecNumber>
    </recommendedName>
    <alternativeName>
        <fullName evidence="10">FAD pyrophosphorylase</fullName>
    </alternativeName>
    <alternativeName>
        <fullName evidence="11">FMN adenylyltransferase</fullName>
    </alternativeName>
</protein>
<dbReference type="SMART" id="SM00852">
    <property type="entry name" value="MoCF_biosynth"/>
    <property type="match status" value="1"/>
</dbReference>
<dbReference type="Gene3D" id="3.40.980.10">
    <property type="entry name" value="MoaB/Mog-like domain"/>
    <property type="match status" value="1"/>
</dbReference>
<evidence type="ECO:0000313" key="16">
    <source>
        <dbReference type="Proteomes" id="UP001054902"/>
    </source>
</evidence>
<evidence type="ECO:0000256" key="6">
    <source>
        <dbReference type="ARBA" id="ARBA00022695"/>
    </source>
</evidence>
<evidence type="ECO:0000256" key="2">
    <source>
        <dbReference type="ARBA" id="ARBA00012393"/>
    </source>
</evidence>
<comment type="catalytic activity">
    <reaction evidence="12">
        <text>FMN + ATP + H(+) = FAD + diphosphate</text>
        <dbReference type="Rhea" id="RHEA:17237"/>
        <dbReference type="ChEBI" id="CHEBI:15378"/>
        <dbReference type="ChEBI" id="CHEBI:30616"/>
        <dbReference type="ChEBI" id="CHEBI:33019"/>
        <dbReference type="ChEBI" id="CHEBI:57692"/>
        <dbReference type="ChEBI" id="CHEBI:58210"/>
        <dbReference type="EC" id="2.7.7.2"/>
    </reaction>
</comment>
<dbReference type="SUPFAM" id="SSF52402">
    <property type="entry name" value="Adenine nucleotide alpha hydrolases-like"/>
    <property type="match status" value="1"/>
</dbReference>
<evidence type="ECO:0000256" key="3">
    <source>
        <dbReference type="ARBA" id="ARBA00022630"/>
    </source>
</evidence>
<dbReference type="InterPro" id="IPR001453">
    <property type="entry name" value="MoaB/Mog_dom"/>
</dbReference>